<feature type="transmembrane region" description="Helical" evidence="8">
    <location>
        <begin position="388"/>
        <end position="406"/>
    </location>
</feature>
<keyword evidence="3 8" id="KW-0812">Transmembrane</keyword>
<feature type="domain" description="GOST seven transmembrane" evidence="10">
    <location>
        <begin position="191"/>
        <end position="456"/>
    </location>
</feature>
<feature type="compositionally biased region" description="Basic and acidic residues" evidence="7">
    <location>
        <begin position="560"/>
        <end position="579"/>
    </location>
</feature>
<feature type="signal peptide" evidence="9">
    <location>
        <begin position="1"/>
        <end position="21"/>
    </location>
</feature>
<feature type="transmembrane region" description="Helical" evidence="8">
    <location>
        <begin position="344"/>
        <end position="367"/>
    </location>
</feature>
<feature type="transmembrane region" description="Helical" evidence="8">
    <location>
        <begin position="193"/>
        <end position="215"/>
    </location>
</feature>
<evidence type="ECO:0000256" key="3">
    <source>
        <dbReference type="ARBA" id="ARBA00022692"/>
    </source>
</evidence>
<evidence type="ECO:0000256" key="5">
    <source>
        <dbReference type="ARBA" id="ARBA00022989"/>
    </source>
</evidence>
<evidence type="ECO:0000313" key="12">
    <source>
        <dbReference type="EMBL" id="WFD37423.1"/>
    </source>
</evidence>
<evidence type="ECO:0000256" key="6">
    <source>
        <dbReference type="ARBA" id="ARBA00023136"/>
    </source>
</evidence>
<dbReference type="Pfam" id="PF06814">
    <property type="entry name" value="GOST_TM"/>
    <property type="match status" value="1"/>
</dbReference>
<dbReference type="Pfam" id="PF21902">
    <property type="entry name" value="PTM1-like_N"/>
    <property type="match status" value="1"/>
</dbReference>
<evidence type="ECO:0000256" key="8">
    <source>
        <dbReference type="SAM" id="Phobius"/>
    </source>
</evidence>
<evidence type="ECO:0000256" key="2">
    <source>
        <dbReference type="ARBA" id="ARBA00007883"/>
    </source>
</evidence>
<evidence type="ECO:0000313" key="13">
    <source>
        <dbReference type="Proteomes" id="UP001217754"/>
    </source>
</evidence>
<evidence type="ECO:0000259" key="11">
    <source>
        <dbReference type="Pfam" id="PF21902"/>
    </source>
</evidence>
<dbReference type="GO" id="GO:0005829">
    <property type="term" value="C:cytosol"/>
    <property type="evidence" value="ECO:0007669"/>
    <property type="project" value="GOC"/>
</dbReference>
<reference evidence="12" key="1">
    <citation type="submission" date="2023-03" db="EMBL/GenBank/DDBJ databases">
        <title>Mating type loci evolution in Malassezia.</title>
        <authorList>
            <person name="Coelho M.A."/>
        </authorList>
    </citation>
    <scope>NUCLEOTIDE SEQUENCE</scope>
    <source>
        <strain evidence="12">CBS 9431</strain>
    </source>
</reference>
<dbReference type="PANTHER" id="PTHR21229:SF1">
    <property type="entry name" value="GH17801P"/>
    <property type="match status" value="1"/>
</dbReference>
<evidence type="ECO:0000259" key="10">
    <source>
        <dbReference type="Pfam" id="PF06814"/>
    </source>
</evidence>
<dbReference type="AlphaFoldDB" id="A0AAF0J8L7"/>
<sequence>MHGPWLRLLVTWALFALPAFAYIVGIEDSEGLRQTCSGMFAGKNTSIDVVFYPKSQGRATALVYELNELSHIGKFDQVRQQYGQIFKTYVCSTQAVEHGLCTEKDLGNFIVDDSRGKTYTVQQKQFDFGAGSTTTNVFSYNVTVTGYYCAVATSLSPAADPAQTNQRLNQFSGHVDFHNVFRGNLPAAEHPKLMFYGLMTLLYVILGAVWLTFCGIHREQIVTVQHFISATIIFLVIELACQWLYYAYYNNHAIDFARFRAVDGSSSVTTTARFLLVLTNVLSAMRDSLSFFLLLIVSMGYGVVRPTIGSVLRKVQILTALHFVFGVMYSIGIILILLEMNGSWIFLFIFPLAATLTTFLMWILHSLKSTIQYLTNRRQTYKRGMFQRLYYILIGAVVAIMGFFFFSSFLVASNGTSELATTSWQYRWFLLDGSLSILYFVVFTSIAYVWRPTGQNMRLATSDELATDEEADVGDYEVHTLGGDDELDDDAVEVGSQHLKDLSHIHETDQHEGLPPYSGGPSRASSMHKAKGDDDELVFDADDAEYAPPMRPSYDAGGNEVERERLQLSDDEGDARKKD</sequence>
<dbReference type="InterPro" id="IPR053937">
    <property type="entry name" value="GOST_TM"/>
</dbReference>
<keyword evidence="13" id="KW-1185">Reference proteome</keyword>
<feature type="compositionally biased region" description="Acidic residues" evidence="7">
    <location>
        <begin position="533"/>
        <end position="545"/>
    </location>
</feature>
<comment type="subcellular location">
    <subcellularLocation>
        <location evidence="1">Membrane</location>
        <topology evidence="1">Multi-pass membrane protein</topology>
    </subcellularLocation>
</comment>
<dbReference type="GO" id="GO:0016020">
    <property type="term" value="C:membrane"/>
    <property type="evidence" value="ECO:0007669"/>
    <property type="project" value="UniProtKB-SubCell"/>
</dbReference>
<feature type="transmembrane region" description="Helical" evidence="8">
    <location>
        <begin position="316"/>
        <end position="338"/>
    </location>
</feature>
<accession>A0AAF0J8L7</accession>
<comment type="similarity">
    <text evidence="2">Belongs to the LU7TM family.</text>
</comment>
<dbReference type="RefSeq" id="XP_060120320.1">
    <property type="nucleotide sequence ID" value="XM_060264337.1"/>
</dbReference>
<dbReference type="InterPro" id="IPR009637">
    <property type="entry name" value="GPR107/GPR108-like"/>
</dbReference>
<evidence type="ECO:0000256" key="4">
    <source>
        <dbReference type="ARBA" id="ARBA00022729"/>
    </source>
</evidence>
<dbReference type="EMBL" id="CP119958">
    <property type="protein sequence ID" value="WFD37423.1"/>
    <property type="molecule type" value="Genomic_DNA"/>
</dbReference>
<gene>
    <name evidence="12" type="ORF">MJAP1_000367</name>
</gene>
<feature type="transmembrane region" description="Helical" evidence="8">
    <location>
        <begin position="227"/>
        <end position="248"/>
    </location>
</feature>
<keyword evidence="5 8" id="KW-1133">Transmembrane helix</keyword>
<evidence type="ECO:0000256" key="7">
    <source>
        <dbReference type="SAM" id="MobiDB-lite"/>
    </source>
</evidence>
<dbReference type="Proteomes" id="UP001217754">
    <property type="component" value="Chromosome 1"/>
</dbReference>
<organism evidence="12 13">
    <name type="scientific">Malassezia japonica</name>
    <dbReference type="NCBI Taxonomy" id="223818"/>
    <lineage>
        <taxon>Eukaryota</taxon>
        <taxon>Fungi</taxon>
        <taxon>Dikarya</taxon>
        <taxon>Basidiomycota</taxon>
        <taxon>Ustilaginomycotina</taxon>
        <taxon>Malasseziomycetes</taxon>
        <taxon>Malasseziales</taxon>
        <taxon>Malasseziaceae</taxon>
        <taxon>Malassezia</taxon>
    </lineage>
</organism>
<dbReference type="GO" id="GO:0005794">
    <property type="term" value="C:Golgi apparatus"/>
    <property type="evidence" value="ECO:0007669"/>
    <property type="project" value="TreeGrafter"/>
</dbReference>
<dbReference type="InterPro" id="IPR053938">
    <property type="entry name" value="PTM1-like_N"/>
</dbReference>
<feature type="transmembrane region" description="Helical" evidence="8">
    <location>
        <begin position="288"/>
        <end position="304"/>
    </location>
</feature>
<keyword evidence="4 9" id="KW-0732">Signal</keyword>
<dbReference type="GeneID" id="85224016"/>
<feature type="chain" id="PRO_5042068840" evidence="9">
    <location>
        <begin position="22"/>
        <end position="579"/>
    </location>
</feature>
<feature type="domain" description="PTM1-like N-terminal" evidence="11">
    <location>
        <begin position="33"/>
        <end position="156"/>
    </location>
</feature>
<dbReference type="GO" id="GO:0042147">
    <property type="term" value="P:retrograde transport, endosome to Golgi"/>
    <property type="evidence" value="ECO:0007669"/>
    <property type="project" value="TreeGrafter"/>
</dbReference>
<feature type="transmembrane region" description="Helical" evidence="8">
    <location>
        <begin position="426"/>
        <end position="450"/>
    </location>
</feature>
<feature type="region of interest" description="Disordered" evidence="7">
    <location>
        <begin position="505"/>
        <end position="579"/>
    </location>
</feature>
<protein>
    <submittedName>
        <fullName evidence="12">Uncharacterized protein</fullName>
    </submittedName>
</protein>
<dbReference type="PANTHER" id="PTHR21229">
    <property type="entry name" value="LUNG SEVEN TRANSMEMBRANE RECEPTOR"/>
    <property type="match status" value="1"/>
</dbReference>
<keyword evidence="6 8" id="KW-0472">Membrane</keyword>
<evidence type="ECO:0000256" key="9">
    <source>
        <dbReference type="SAM" id="SignalP"/>
    </source>
</evidence>
<name>A0AAF0J8L7_9BASI</name>
<proteinExistence type="inferred from homology"/>
<evidence type="ECO:0000256" key="1">
    <source>
        <dbReference type="ARBA" id="ARBA00004141"/>
    </source>
</evidence>